<accession>A0A9X3S675</accession>
<dbReference type="Gene3D" id="1.25.40.10">
    <property type="entry name" value="Tetratricopeptide repeat domain"/>
    <property type="match status" value="1"/>
</dbReference>
<evidence type="ECO:0000313" key="1">
    <source>
        <dbReference type="EMBL" id="MDA0162448.1"/>
    </source>
</evidence>
<proteinExistence type="predicted"/>
<organism evidence="1 2">
    <name type="scientific">Solirubrobacter ginsenosidimutans</name>
    <dbReference type="NCBI Taxonomy" id="490573"/>
    <lineage>
        <taxon>Bacteria</taxon>
        <taxon>Bacillati</taxon>
        <taxon>Actinomycetota</taxon>
        <taxon>Thermoleophilia</taxon>
        <taxon>Solirubrobacterales</taxon>
        <taxon>Solirubrobacteraceae</taxon>
        <taxon>Solirubrobacter</taxon>
    </lineage>
</organism>
<dbReference type="EMBL" id="JAPDOD010000018">
    <property type="protein sequence ID" value="MDA0162448.1"/>
    <property type="molecule type" value="Genomic_DNA"/>
</dbReference>
<evidence type="ECO:0000313" key="2">
    <source>
        <dbReference type="Proteomes" id="UP001149140"/>
    </source>
</evidence>
<dbReference type="SUPFAM" id="SSF48452">
    <property type="entry name" value="TPR-like"/>
    <property type="match status" value="1"/>
</dbReference>
<protein>
    <recommendedName>
        <fullName evidence="3">Tetratricopeptide repeat protein</fullName>
    </recommendedName>
</protein>
<dbReference type="Proteomes" id="UP001149140">
    <property type="component" value="Unassembled WGS sequence"/>
</dbReference>
<dbReference type="InterPro" id="IPR011990">
    <property type="entry name" value="TPR-like_helical_dom_sf"/>
</dbReference>
<keyword evidence="2" id="KW-1185">Reference proteome</keyword>
<evidence type="ECO:0008006" key="3">
    <source>
        <dbReference type="Google" id="ProtNLM"/>
    </source>
</evidence>
<dbReference type="RefSeq" id="WP_270041688.1">
    <property type="nucleotide sequence ID" value="NZ_JAPDOD010000018.1"/>
</dbReference>
<gene>
    <name evidence="1" type="ORF">OM076_19400</name>
</gene>
<sequence length="303" mass="33400">MAWTFTRAALEAERDRAAEAVAERPNKIANQELGHALRWLDDEAGAREAYRGGAVAMKERVLDRGRSNNAMGWTEYGNLLRNAGEEDAARAEYERALEELGDEPSVRAAELRYLLGREPGAAPDGPLWERALNALAAGERLDATRDKIVRAIRAERILPTSSGRTMSLWELLEETFRVEAERDGTPVPDHATMLERTKLLGERAPAPVLDPPPEGRWMVGDASIMRGERGPVKAVLSGRLWLELTDLGLGKWAIDLFDTEVGKVNESGPFDSFGEAVEGAKDALRSKADERAVETLDALVRAY</sequence>
<name>A0A9X3S675_9ACTN</name>
<dbReference type="AlphaFoldDB" id="A0A9X3S675"/>
<comment type="caution">
    <text evidence="1">The sequence shown here is derived from an EMBL/GenBank/DDBJ whole genome shotgun (WGS) entry which is preliminary data.</text>
</comment>
<reference evidence="1" key="1">
    <citation type="submission" date="2022-10" db="EMBL/GenBank/DDBJ databases">
        <title>The WGS of Solirubrobacter ginsenosidimutans DSM 21036.</title>
        <authorList>
            <person name="Jiang Z."/>
        </authorList>
    </citation>
    <scope>NUCLEOTIDE SEQUENCE</scope>
    <source>
        <strain evidence="1">DSM 21036</strain>
    </source>
</reference>